<evidence type="ECO:0000256" key="1">
    <source>
        <dbReference type="SAM" id="MobiDB-lite"/>
    </source>
</evidence>
<evidence type="ECO:0000256" key="2">
    <source>
        <dbReference type="SAM" id="Phobius"/>
    </source>
</evidence>
<reference evidence="4 5" key="1">
    <citation type="submission" date="2018-08" db="EMBL/GenBank/DDBJ databases">
        <title>Genomic Encyclopedia of Archaeal and Bacterial Type Strains, Phase II (KMG-II): from individual species to whole genera.</title>
        <authorList>
            <person name="Goeker M."/>
        </authorList>
    </citation>
    <scope>NUCLEOTIDE SEQUENCE [LARGE SCALE GENOMIC DNA]</scope>
    <source>
        <strain evidence="4 5">DSM 45791</strain>
    </source>
</reference>
<protein>
    <recommendedName>
        <fullName evidence="3">DUF6542 domain-containing protein</fullName>
    </recommendedName>
</protein>
<feature type="transmembrane region" description="Helical" evidence="2">
    <location>
        <begin position="28"/>
        <end position="47"/>
    </location>
</feature>
<dbReference type="RefSeq" id="WP_116177935.1">
    <property type="nucleotide sequence ID" value="NZ_CP144375.1"/>
</dbReference>
<keyword evidence="5" id="KW-1185">Reference proteome</keyword>
<feature type="transmembrane region" description="Helical" evidence="2">
    <location>
        <begin position="96"/>
        <end position="116"/>
    </location>
</feature>
<organism evidence="4 5">
    <name type="scientific">Kutzneria buriramensis</name>
    <dbReference type="NCBI Taxonomy" id="1045776"/>
    <lineage>
        <taxon>Bacteria</taxon>
        <taxon>Bacillati</taxon>
        <taxon>Actinomycetota</taxon>
        <taxon>Actinomycetes</taxon>
        <taxon>Pseudonocardiales</taxon>
        <taxon>Pseudonocardiaceae</taxon>
        <taxon>Kutzneria</taxon>
    </lineage>
</organism>
<accession>A0A3E0HBZ0</accession>
<name>A0A3E0HBZ0_9PSEU</name>
<feature type="region of interest" description="Disordered" evidence="1">
    <location>
        <begin position="121"/>
        <end position="263"/>
    </location>
</feature>
<keyword evidence="2" id="KW-0812">Transmembrane</keyword>
<dbReference type="InterPro" id="IPR046672">
    <property type="entry name" value="DUF6542"/>
</dbReference>
<dbReference type="AlphaFoldDB" id="A0A3E0HBZ0"/>
<feature type="compositionally biased region" description="Basic and acidic residues" evidence="1">
    <location>
        <begin position="176"/>
        <end position="190"/>
    </location>
</feature>
<gene>
    <name evidence="4" type="ORF">BCF44_111218</name>
</gene>
<keyword evidence="2" id="KW-1133">Transmembrane helix</keyword>
<sequence length="263" mass="27413">MPWWGAVLTALALTAVGALLNEMTSKALGLPFQVLYTVGCVAAVTFVKRRSLFGPMVQPPLIMILVAGVVLALFAGGTGGLAAKAIAIGPPLIGNFPVMAVATVLTVVIGAIRLILQRKPPIDEDDFPPPARSVRREPIREDRESPSREPAQRGPRDQAPRPAAARTRPTPPPPGRGERPDRERMDRDRQPPPPPPRQVPPGRGGAPGRPAPGAGGQRGGGVPPRPAAPGRGAGGGGRPSGGGGAGRPPQPPPRRPRRPDDEY</sequence>
<dbReference type="Proteomes" id="UP000256269">
    <property type="component" value="Unassembled WGS sequence"/>
</dbReference>
<proteinExistence type="predicted"/>
<feature type="domain" description="DUF6542" evidence="3">
    <location>
        <begin position="1"/>
        <end position="119"/>
    </location>
</feature>
<feature type="transmembrane region" description="Helical" evidence="2">
    <location>
        <begin position="59"/>
        <end position="76"/>
    </location>
</feature>
<feature type="compositionally biased region" description="Gly residues" evidence="1">
    <location>
        <begin position="231"/>
        <end position="246"/>
    </location>
</feature>
<feature type="compositionally biased region" description="Gly residues" evidence="1">
    <location>
        <begin position="202"/>
        <end position="222"/>
    </location>
</feature>
<comment type="caution">
    <text evidence="4">The sequence shown here is derived from an EMBL/GenBank/DDBJ whole genome shotgun (WGS) entry which is preliminary data.</text>
</comment>
<dbReference type="EMBL" id="QUNO01000011">
    <property type="protein sequence ID" value="REH41914.1"/>
    <property type="molecule type" value="Genomic_DNA"/>
</dbReference>
<dbReference type="OrthoDB" id="5192877at2"/>
<evidence type="ECO:0000259" key="3">
    <source>
        <dbReference type="Pfam" id="PF20177"/>
    </source>
</evidence>
<keyword evidence="2" id="KW-0472">Membrane</keyword>
<evidence type="ECO:0000313" key="5">
    <source>
        <dbReference type="Proteomes" id="UP000256269"/>
    </source>
</evidence>
<feature type="compositionally biased region" description="Basic and acidic residues" evidence="1">
    <location>
        <begin position="134"/>
        <end position="159"/>
    </location>
</feature>
<dbReference type="Pfam" id="PF20177">
    <property type="entry name" value="DUF6542"/>
    <property type="match status" value="1"/>
</dbReference>
<evidence type="ECO:0000313" key="4">
    <source>
        <dbReference type="EMBL" id="REH41914.1"/>
    </source>
</evidence>